<keyword evidence="3" id="KW-0808">Transferase</keyword>
<dbReference type="Pfam" id="PF02798">
    <property type="entry name" value="GST_N"/>
    <property type="match status" value="1"/>
</dbReference>
<dbReference type="InterPro" id="IPR010987">
    <property type="entry name" value="Glutathione-S-Trfase_C-like"/>
</dbReference>
<gene>
    <name evidence="3" type="ORF">G9Q37_16910</name>
</gene>
<dbReference type="SFLD" id="SFLDG01150">
    <property type="entry name" value="Main.1:_Beta-like"/>
    <property type="match status" value="1"/>
</dbReference>
<dbReference type="PROSITE" id="PS50404">
    <property type="entry name" value="GST_NTER"/>
    <property type="match status" value="1"/>
</dbReference>
<dbReference type="InterPro" id="IPR040079">
    <property type="entry name" value="Glutathione_S-Trfase"/>
</dbReference>
<dbReference type="PROSITE" id="PS50405">
    <property type="entry name" value="GST_CTER"/>
    <property type="match status" value="1"/>
</dbReference>
<dbReference type="EMBL" id="CP049989">
    <property type="protein sequence ID" value="QIM53713.1"/>
    <property type="molecule type" value="Genomic_DNA"/>
</dbReference>
<feature type="domain" description="GST N-terminal" evidence="1">
    <location>
        <begin position="1"/>
        <end position="81"/>
    </location>
</feature>
<accession>A0A6G8IKU6</accession>
<organism evidence="3 4">
    <name type="scientific">Hydrogenophaga crocea</name>
    <dbReference type="NCBI Taxonomy" id="2716225"/>
    <lineage>
        <taxon>Bacteria</taxon>
        <taxon>Pseudomonadati</taxon>
        <taxon>Pseudomonadota</taxon>
        <taxon>Betaproteobacteria</taxon>
        <taxon>Burkholderiales</taxon>
        <taxon>Comamonadaceae</taxon>
        <taxon>Hydrogenophaga</taxon>
    </lineage>
</organism>
<dbReference type="AlphaFoldDB" id="A0A6G8IKU6"/>
<dbReference type="PANTHER" id="PTHR44051">
    <property type="entry name" value="GLUTATHIONE S-TRANSFERASE-RELATED"/>
    <property type="match status" value="1"/>
</dbReference>
<evidence type="ECO:0000313" key="4">
    <source>
        <dbReference type="Proteomes" id="UP000503162"/>
    </source>
</evidence>
<feature type="domain" description="GST C-terminal" evidence="2">
    <location>
        <begin position="86"/>
        <end position="211"/>
    </location>
</feature>
<sequence>MSLKLYYASGACSFVPHAALELAGAAFEPAPIKLHRGEQRSPEYLAINPRGQVPVLVDGDEVITQITAIALHLDAKFPQAHLLPASGVARTRALQVLAWMNNTLHPTFTHVFMPNKFTSDEAAQKAVKAHAVESYRGLLQEIEALAAKASPWLGGEHPGVLDAYALTLLRWGGFAGIDPQTLPQTWALVQRFAALPAVAKVIERERLELNVYKP</sequence>
<dbReference type="SUPFAM" id="SSF52833">
    <property type="entry name" value="Thioredoxin-like"/>
    <property type="match status" value="1"/>
</dbReference>
<evidence type="ECO:0000259" key="1">
    <source>
        <dbReference type="PROSITE" id="PS50404"/>
    </source>
</evidence>
<protein>
    <submittedName>
        <fullName evidence="3">Glutathione S-transferase family protein</fullName>
    </submittedName>
</protein>
<dbReference type="Proteomes" id="UP000503162">
    <property type="component" value="Chromosome"/>
</dbReference>
<dbReference type="CDD" id="cd03057">
    <property type="entry name" value="GST_N_Beta"/>
    <property type="match status" value="1"/>
</dbReference>
<dbReference type="SFLD" id="SFLDG00358">
    <property type="entry name" value="Main_(cytGST)"/>
    <property type="match status" value="1"/>
</dbReference>
<evidence type="ECO:0000313" key="3">
    <source>
        <dbReference type="EMBL" id="QIM53713.1"/>
    </source>
</evidence>
<evidence type="ECO:0000259" key="2">
    <source>
        <dbReference type="PROSITE" id="PS50405"/>
    </source>
</evidence>
<dbReference type="InterPro" id="IPR036282">
    <property type="entry name" value="Glutathione-S-Trfase_C_sf"/>
</dbReference>
<dbReference type="Gene3D" id="3.40.30.10">
    <property type="entry name" value="Glutaredoxin"/>
    <property type="match status" value="1"/>
</dbReference>
<dbReference type="SUPFAM" id="SSF47616">
    <property type="entry name" value="GST C-terminal domain-like"/>
    <property type="match status" value="1"/>
</dbReference>
<dbReference type="PANTHER" id="PTHR44051:SF8">
    <property type="entry name" value="GLUTATHIONE S-TRANSFERASE GSTA"/>
    <property type="match status" value="1"/>
</dbReference>
<keyword evidence="4" id="KW-1185">Reference proteome</keyword>
<reference evidence="3 4" key="1">
    <citation type="submission" date="2020-03" db="EMBL/GenBank/DDBJ databases">
        <title>Hydrogenophaga sp. nov. isolated from cyanobacterial mat.</title>
        <authorList>
            <person name="Thorat V."/>
            <person name="Kirdat K."/>
            <person name="Tiwarekar B."/>
            <person name="Costa E.D."/>
            <person name="Yadav A."/>
        </authorList>
    </citation>
    <scope>NUCLEOTIDE SEQUENCE [LARGE SCALE GENOMIC DNA]</scope>
    <source>
        <strain evidence="3 4">BA0156</strain>
    </source>
</reference>
<dbReference type="KEGG" id="hcz:G9Q37_16910"/>
<dbReference type="RefSeq" id="WP_166228994.1">
    <property type="nucleotide sequence ID" value="NZ_CP049989.1"/>
</dbReference>
<dbReference type="InterPro" id="IPR036249">
    <property type="entry name" value="Thioredoxin-like_sf"/>
</dbReference>
<dbReference type="SFLD" id="SFLDS00019">
    <property type="entry name" value="Glutathione_Transferase_(cytos"/>
    <property type="match status" value="1"/>
</dbReference>
<dbReference type="Gene3D" id="1.20.1050.10">
    <property type="match status" value="1"/>
</dbReference>
<proteinExistence type="predicted"/>
<dbReference type="GO" id="GO:0016740">
    <property type="term" value="F:transferase activity"/>
    <property type="evidence" value="ECO:0007669"/>
    <property type="project" value="UniProtKB-KW"/>
</dbReference>
<dbReference type="InterPro" id="IPR004045">
    <property type="entry name" value="Glutathione_S-Trfase_N"/>
</dbReference>
<dbReference type="CDD" id="cd03188">
    <property type="entry name" value="GST_C_Beta"/>
    <property type="match status" value="1"/>
</dbReference>
<name>A0A6G8IKU6_9BURK</name>